<evidence type="ECO:0000256" key="1">
    <source>
        <dbReference type="ARBA" id="ARBA00022741"/>
    </source>
</evidence>
<dbReference type="AlphaFoldDB" id="A0A2K5AR62"/>
<dbReference type="GO" id="GO:0140097">
    <property type="term" value="F:catalytic activity, acting on DNA"/>
    <property type="evidence" value="ECO:0007669"/>
    <property type="project" value="UniProtKB-ARBA"/>
</dbReference>
<dbReference type="SMART" id="SM00490">
    <property type="entry name" value="HELICc"/>
    <property type="match status" value="1"/>
</dbReference>
<dbReference type="PIRSF" id="PIRSF037307">
    <property type="entry name" value="Lhr-like_helic_prd"/>
    <property type="match status" value="1"/>
</dbReference>
<dbReference type="InterPro" id="IPR017170">
    <property type="entry name" value="Lhr-like"/>
</dbReference>
<sequence length="920" mass="104317">MVCVMIRHADELYTYRDEDVIGMLDNVVGEWVRKRFRSLTPPQRYSIPSILQGNNTLVASPTGSGKTLSAFLSIISELVSLARRDMLEDKVYCIYVSPLRSLNNDIAKNLREPLEELSAIDASVSNIRVGVRTGDTLQSERARMLRKPPHILITTPESIAIVLCAPKFRERLKDARWVIIDEIHELCSSKRGVHLSLSLERLQELCTNRLVRIGLSATLHPLEEVARFLVGYEDDGEERDCVIVDARFVKPMSIITISPVRDIVHAKADELNRRMYALIKDVIRRNKTTLIFTNTRSGAERVVYHLSKMNVVDADDELAAHHSSLSREIRLDVEDRLKNGKMRAVVTSTSLELGIDIGSIDAVVQIGSPKSIARCIQRIGRSGHSLELESKGYLIAMDNDDLVEDAVMCMNAMRGKIDSVHIPRNCLDVLAQHVVGLAIERRWRVDDAYRLVRRSYCYRDLSMDSFKRVLRYLAGMYKSLEGHKVYGKIWYDEATGEFGKRGSTARMIYATNIGTIPDEVAVKVYTRDGKWVGSIEEEFLERLSPGDIFVLGGKTYEFISSKGLTAVVRSAEGMRPTIPSWFSEMLPLSFDLGEEIGRLRGEIFSMLEEGIKAGEMGEGGSGSGGSSNKEKKRRKGKGRGSSARDVERLKDRIARMLMERLYTDENASHAIVEYMYAQYRFLRVLGIKDDPSDRNLLVEHYIDEQGKHNLIFHCVFGRRVNDALARAYAYVARVMMRRNVAVTVSDSAFMLTLGEYGENGEDIISIAERIIASVNSSNIRSLLLNAIKSTEMVRTRFRHCATRSLMVLRNYKGYEVTVARQQTNAEILMRLCEKLDGFPVLEETYREVMEDLMDVNRAAQVLKDVEEGRRRFIIFNARDVPSPFSHMLIVSGYSDVVLMEDRKEMLEALHEMVMRRISAC</sequence>
<comment type="similarity">
    <text evidence="9">Belongs to the Lhr helicase family. Lhr-Core subfamily.</text>
</comment>
<dbReference type="GO" id="GO:0006281">
    <property type="term" value="P:DNA repair"/>
    <property type="evidence" value="ECO:0007669"/>
    <property type="project" value="UniProtKB-KW"/>
</dbReference>
<dbReference type="GO" id="GO:0003677">
    <property type="term" value="F:DNA binding"/>
    <property type="evidence" value="ECO:0007669"/>
    <property type="project" value="UniProtKB-KW"/>
</dbReference>
<dbReference type="InterPro" id="IPR045628">
    <property type="entry name" value="Lhr_WH_dom"/>
</dbReference>
<dbReference type="Pfam" id="PF08494">
    <property type="entry name" value="DEAD_assoc"/>
    <property type="match status" value="1"/>
</dbReference>
<keyword evidence="7" id="KW-0234">DNA repair</keyword>
<evidence type="ECO:0000259" key="12">
    <source>
        <dbReference type="PROSITE" id="PS51194"/>
    </source>
</evidence>
<evidence type="ECO:0000256" key="3">
    <source>
        <dbReference type="ARBA" id="ARBA00022801"/>
    </source>
</evidence>
<feature type="compositionally biased region" description="Gly residues" evidence="10">
    <location>
        <begin position="616"/>
        <end position="625"/>
    </location>
</feature>
<evidence type="ECO:0000256" key="7">
    <source>
        <dbReference type="ARBA" id="ARBA00023204"/>
    </source>
</evidence>
<dbReference type="Proteomes" id="UP000236248">
    <property type="component" value="Chromosome NCAV"/>
</dbReference>
<organism evidence="13 14">
    <name type="scientific">Candidatus Nitrosocaldus cavascurensis</name>
    <dbReference type="NCBI Taxonomy" id="2058097"/>
    <lineage>
        <taxon>Archaea</taxon>
        <taxon>Nitrososphaerota</taxon>
        <taxon>Nitrososphaeria</taxon>
        <taxon>Candidatus Nitrosocaldales</taxon>
        <taxon>Candidatus Nitrosocaldaceae</taxon>
        <taxon>Candidatus Nitrosocaldus</taxon>
    </lineage>
</organism>
<feature type="region of interest" description="Disordered" evidence="10">
    <location>
        <begin position="614"/>
        <end position="645"/>
    </location>
</feature>
<dbReference type="InterPro" id="IPR011545">
    <property type="entry name" value="DEAD/DEAH_box_helicase_dom"/>
</dbReference>
<dbReference type="PANTHER" id="PTHR47962:SF6">
    <property type="entry name" value="LARGE HELICASE-RELATED PROTEIN"/>
    <property type="match status" value="1"/>
</dbReference>
<accession>A0A2K5AR62</accession>
<dbReference type="PROSITE" id="PS51192">
    <property type="entry name" value="HELICASE_ATP_BIND_1"/>
    <property type="match status" value="1"/>
</dbReference>
<keyword evidence="4 13" id="KW-0347">Helicase</keyword>
<evidence type="ECO:0000256" key="5">
    <source>
        <dbReference type="ARBA" id="ARBA00022840"/>
    </source>
</evidence>
<name>A0A2K5AR62_9ARCH</name>
<dbReference type="GO" id="GO:0004386">
    <property type="term" value="F:helicase activity"/>
    <property type="evidence" value="ECO:0007669"/>
    <property type="project" value="UniProtKB-KW"/>
</dbReference>
<evidence type="ECO:0000256" key="8">
    <source>
        <dbReference type="ARBA" id="ARBA00023235"/>
    </source>
</evidence>
<dbReference type="InterPro" id="IPR052511">
    <property type="entry name" value="ATP-dep_Helicase"/>
</dbReference>
<keyword evidence="2" id="KW-0227">DNA damage</keyword>
<dbReference type="Gene3D" id="3.40.50.300">
    <property type="entry name" value="P-loop containing nucleotide triphosphate hydrolases"/>
    <property type="match status" value="2"/>
</dbReference>
<proteinExistence type="inferred from homology"/>
<dbReference type="CDD" id="cd18796">
    <property type="entry name" value="SF2_C_LHR"/>
    <property type="match status" value="1"/>
</dbReference>
<dbReference type="Pfam" id="PF00271">
    <property type="entry name" value="Helicase_C"/>
    <property type="match status" value="1"/>
</dbReference>
<evidence type="ECO:0000313" key="14">
    <source>
        <dbReference type="Proteomes" id="UP000236248"/>
    </source>
</evidence>
<dbReference type="InterPro" id="IPR014001">
    <property type="entry name" value="Helicase_ATP-bd"/>
</dbReference>
<evidence type="ECO:0000256" key="4">
    <source>
        <dbReference type="ARBA" id="ARBA00022806"/>
    </source>
</evidence>
<keyword evidence="14" id="KW-1185">Reference proteome</keyword>
<dbReference type="EMBL" id="LT981265">
    <property type="protein sequence ID" value="SPC34143.1"/>
    <property type="molecule type" value="Genomic_DNA"/>
</dbReference>
<reference evidence="14" key="1">
    <citation type="submission" date="2018-01" db="EMBL/GenBank/DDBJ databases">
        <authorList>
            <person name="Kerou L M."/>
        </authorList>
    </citation>
    <scope>NUCLEOTIDE SEQUENCE [LARGE SCALE GENOMIC DNA]</scope>
    <source>
        <strain evidence="14">SCU2</strain>
    </source>
</reference>
<dbReference type="GO" id="GO:0016887">
    <property type="term" value="F:ATP hydrolysis activity"/>
    <property type="evidence" value="ECO:0007669"/>
    <property type="project" value="TreeGrafter"/>
</dbReference>
<evidence type="ECO:0000313" key="13">
    <source>
        <dbReference type="EMBL" id="SPC34143.1"/>
    </source>
</evidence>
<keyword evidence="3 13" id="KW-0378">Hydrolase</keyword>
<dbReference type="InterPro" id="IPR027417">
    <property type="entry name" value="P-loop_NTPase"/>
</dbReference>
<feature type="domain" description="Helicase C-terminal" evidence="12">
    <location>
        <begin position="270"/>
        <end position="428"/>
    </location>
</feature>
<dbReference type="KEGG" id="ncv:NCAV_0966"/>
<protein>
    <submittedName>
        <fullName evidence="13">Uncharacterized ATP-dependent helicase MTH_1802</fullName>
        <ecNumber evidence="13">3.6.4.-</ecNumber>
    </submittedName>
</protein>
<dbReference type="SUPFAM" id="SSF52540">
    <property type="entry name" value="P-loop containing nucleoside triphosphate hydrolases"/>
    <property type="match status" value="1"/>
</dbReference>
<keyword evidence="1" id="KW-0547">Nucleotide-binding</keyword>
<dbReference type="NCBIfam" id="NF010338">
    <property type="entry name" value="PRK13767.1"/>
    <property type="match status" value="1"/>
</dbReference>
<evidence type="ECO:0000256" key="6">
    <source>
        <dbReference type="ARBA" id="ARBA00023125"/>
    </source>
</evidence>
<dbReference type="EC" id="3.6.4.-" evidence="13"/>
<dbReference type="Pfam" id="PF19306">
    <property type="entry name" value="WHD_Lhr"/>
    <property type="match status" value="1"/>
</dbReference>
<keyword evidence="5" id="KW-0067">ATP-binding</keyword>
<evidence type="ECO:0000256" key="2">
    <source>
        <dbReference type="ARBA" id="ARBA00022763"/>
    </source>
</evidence>
<dbReference type="GO" id="GO:0005524">
    <property type="term" value="F:ATP binding"/>
    <property type="evidence" value="ECO:0007669"/>
    <property type="project" value="UniProtKB-KW"/>
</dbReference>
<feature type="domain" description="Helicase ATP-binding" evidence="11">
    <location>
        <begin position="47"/>
        <end position="237"/>
    </location>
</feature>
<dbReference type="PROSITE" id="PS51194">
    <property type="entry name" value="HELICASE_CTER"/>
    <property type="match status" value="1"/>
</dbReference>
<keyword evidence="6" id="KW-0238">DNA-binding</keyword>
<evidence type="ECO:0000256" key="9">
    <source>
        <dbReference type="ARBA" id="ARBA00093467"/>
    </source>
</evidence>
<keyword evidence="8" id="KW-0413">Isomerase</keyword>
<dbReference type="Pfam" id="PF00270">
    <property type="entry name" value="DEAD"/>
    <property type="match status" value="1"/>
</dbReference>
<evidence type="ECO:0000256" key="10">
    <source>
        <dbReference type="SAM" id="MobiDB-lite"/>
    </source>
</evidence>
<dbReference type="InterPro" id="IPR013701">
    <property type="entry name" value="Lhr-like_DEAD/DEAH_assoc"/>
</dbReference>
<dbReference type="PANTHER" id="PTHR47962">
    <property type="entry name" value="ATP-DEPENDENT HELICASE LHR-RELATED-RELATED"/>
    <property type="match status" value="1"/>
</dbReference>
<dbReference type="InterPro" id="IPR001650">
    <property type="entry name" value="Helicase_C-like"/>
</dbReference>
<gene>
    <name evidence="13" type="ORF">NCAV_0966</name>
</gene>
<evidence type="ECO:0000259" key="11">
    <source>
        <dbReference type="PROSITE" id="PS51192"/>
    </source>
</evidence>
<dbReference type="CDD" id="cd17922">
    <property type="entry name" value="DEXHc_LHR-like"/>
    <property type="match status" value="1"/>
</dbReference>
<dbReference type="SMART" id="SM00487">
    <property type="entry name" value="DEXDc"/>
    <property type="match status" value="1"/>
</dbReference>